<protein>
    <submittedName>
        <fullName evidence="1">Uncharacterized protein</fullName>
    </submittedName>
</protein>
<organism evidence="1 2">
    <name type="scientific">Eumeta variegata</name>
    <name type="common">Bagworm moth</name>
    <name type="synonym">Eumeta japonica</name>
    <dbReference type="NCBI Taxonomy" id="151549"/>
    <lineage>
        <taxon>Eukaryota</taxon>
        <taxon>Metazoa</taxon>
        <taxon>Ecdysozoa</taxon>
        <taxon>Arthropoda</taxon>
        <taxon>Hexapoda</taxon>
        <taxon>Insecta</taxon>
        <taxon>Pterygota</taxon>
        <taxon>Neoptera</taxon>
        <taxon>Endopterygota</taxon>
        <taxon>Lepidoptera</taxon>
        <taxon>Glossata</taxon>
        <taxon>Ditrysia</taxon>
        <taxon>Tineoidea</taxon>
        <taxon>Psychidae</taxon>
        <taxon>Oiketicinae</taxon>
        <taxon>Eumeta</taxon>
    </lineage>
</organism>
<evidence type="ECO:0000313" key="2">
    <source>
        <dbReference type="Proteomes" id="UP000299102"/>
    </source>
</evidence>
<dbReference type="AlphaFoldDB" id="A0A4C1XNK3"/>
<comment type="caution">
    <text evidence="1">The sequence shown here is derived from an EMBL/GenBank/DDBJ whole genome shotgun (WGS) entry which is preliminary data.</text>
</comment>
<reference evidence="1 2" key="1">
    <citation type="journal article" date="2019" name="Commun. Biol.">
        <title>The bagworm genome reveals a unique fibroin gene that provides high tensile strength.</title>
        <authorList>
            <person name="Kono N."/>
            <person name="Nakamura H."/>
            <person name="Ohtoshi R."/>
            <person name="Tomita M."/>
            <person name="Numata K."/>
            <person name="Arakawa K."/>
        </authorList>
    </citation>
    <scope>NUCLEOTIDE SEQUENCE [LARGE SCALE GENOMIC DNA]</scope>
</reference>
<sequence>MVSVKPEVRSPLNCPPNLPDYVYDIRFPLLMRLAVGVLLVQFLLRCAYALRFCAFSRLSPRPAFAPGGASHFVFMVFYTHSRSAGDYVARDSPGPRRWRPLENGSAKVSAVSCLSPLSASAQICLFYVQLRYSVIVLAPLTAQAHDAAAAAGAAHCDRECYL</sequence>
<dbReference type="EMBL" id="BGZK01000903">
    <property type="protein sequence ID" value="GBP64633.1"/>
    <property type="molecule type" value="Genomic_DNA"/>
</dbReference>
<keyword evidence="2" id="KW-1185">Reference proteome</keyword>
<proteinExistence type="predicted"/>
<gene>
    <name evidence="1" type="ORF">EVAR_46562_1</name>
</gene>
<name>A0A4C1XNK3_EUMVA</name>
<evidence type="ECO:0000313" key="1">
    <source>
        <dbReference type="EMBL" id="GBP64633.1"/>
    </source>
</evidence>
<dbReference type="Proteomes" id="UP000299102">
    <property type="component" value="Unassembled WGS sequence"/>
</dbReference>
<accession>A0A4C1XNK3</accession>